<feature type="non-terminal residue" evidence="2">
    <location>
        <position position="1"/>
    </location>
</feature>
<feature type="compositionally biased region" description="Basic and acidic residues" evidence="1">
    <location>
        <begin position="106"/>
        <end position="133"/>
    </location>
</feature>
<proteinExistence type="predicted"/>
<feature type="region of interest" description="Disordered" evidence="1">
    <location>
        <begin position="92"/>
        <end position="133"/>
    </location>
</feature>
<organism evidence="2">
    <name type="scientific">Lygus hesperus</name>
    <name type="common">Western plant bug</name>
    <dbReference type="NCBI Taxonomy" id="30085"/>
    <lineage>
        <taxon>Eukaryota</taxon>
        <taxon>Metazoa</taxon>
        <taxon>Ecdysozoa</taxon>
        <taxon>Arthropoda</taxon>
        <taxon>Hexapoda</taxon>
        <taxon>Insecta</taxon>
        <taxon>Pterygota</taxon>
        <taxon>Neoptera</taxon>
        <taxon>Paraneoptera</taxon>
        <taxon>Hemiptera</taxon>
        <taxon>Heteroptera</taxon>
        <taxon>Panheteroptera</taxon>
        <taxon>Cimicomorpha</taxon>
        <taxon>Miridae</taxon>
        <taxon>Mirini</taxon>
        <taxon>Lygus</taxon>
    </lineage>
</organism>
<evidence type="ECO:0000313" key="2">
    <source>
        <dbReference type="EMBL" id="JAQ12337.1"/>
    </source>
</evidence>
<accession>A0A146M0Q2</accession>
<feature type="region of interest" description="Disordered" evidence="1">
    <location>
        <begin position="30"/>
        <end position="49"/>
    </location>
</feature>
<dbReference type="EMBL" id="GDHC01006292">
    <property type="protein sequence ID" value="JAQ12337.1"/>
    <property type="molecule type" value="Transcribed_RNA"/>
</dbReference>
<sequence length="133" mass="14874">SKSKKAKTMIARQKNATKRTRVPNKLTKRRSMDGKVVSKQKATVKRTTHPTKQAIVDEDFVAVNTTKPTSKVHTKVTKKEETLTDDQLHALFQKPGSKIGGGGESEQDRSVETAQPRRENHAIDEQEERGVIV</sequence>
<protein>
    <submittedName>
        <fullName evidence="2">Uncharacterized protein</fullName>
    </submittedName>
</protein>
<reference evidence="2" key="1">
    <citation type="journal article" date="2016" name="Gigascience">
        <title>De novo construction of an expanded transcriptome assembly for the western tarnished plant bug, Lygus hesperus.</title>
        <authorList>
            <person name="Tassone E.E."/>
            <person name="Geib S.M."/>
            <person name="Hall B."/>
            <person name="Fabrick J.A."/>
            <person name="Brent C.S."/>
            <person name="Hull J.J."/>
        </authorList>
    </citation>
    <scope>NUCLEOTIDE SEQUENCE</scope>
</reference>
<gene>
    <name evidence="2" type="ORF">g.8805</name>
</gene>
<dbReference type="AlphaFoldDB" id="A0A146M0Q2"/>
<evidence type="ECO:0000256" key="1">
    <source>
        <dbReference type="SAM" id="MobiDB-lite"/>
    </source>
</evidence>
<name>A0A146M0Q2_LYGHE</name>
<feature type="region of interest" description="Disordered" evidence="1">
    <location>
        <begin position="1"/>
        <end position="20"/>
    </location>
</feature>